<evidence type="ECO:0000313" key="2">
    <source>
        <dbReference type="EMBL" id="MBD1599187.1"/>
    </source>
</evidence>
<keyword evidence="1" id="KW-0812">Transmembrane</keyword>
<feature type="transmembrane region" description="Helical" evidence="1">
    <location>
        <begin position="12"/>
        <end position="34"/>
    </location>
</feature>
<keyword evidence="3" id="KW-1185">Reference proteome</keyword>
<feature type="transmembrane region" description="Helical" evidence="1">
    <location>
        <begin position="152"/>
        <end position="174"/>
    </location>
</feature>
<sequence length="208" mass="22442">MHIDGRTPAYLLGLLIPFWLLGGLLVTASFYPGYSQMAQAMSVLGAVGAPTEGLAPLINNYPLGLMFLVFAGAVYFTPGLPRLARITAVLIAIHGVASLFAGYFACDALCKPEVPSLSQQVHTVASAVMLLSLLLASGLWCYLAFRLPFRAFGFFSIIMTFATAASLPWMAAAAQMDTHFGLYQRFSYGTQVLWLAGLALTLIKRPLR</sequence>
<dbReference type="Pfam" id="PF06197">
    <property type="entry name" value="DUF998"/>
    <property type="match status" value="1"/>
</dbReference>
<feature type="transmembrane region" description="Helical" evidence="1">
    <location>
        <begin position="83"/>
        <end position="104"/>
    </location>
</feature>
<feature type="transmembrane region" description="Helical" evidence="1">
    <location>
        <begin position="54"/>
        <end position="76"/>
    </location>
</feature>
<keyword evidence="1" id="KW-0472">Membrane</keyword>
<keyword evidence="1" id="KW-1133">Transmembrane helix</keyword>
<reference evidence="2 3" key="1">
    <citation type="journal article" date="2020" name="Insects">
        <title>Bacteria Belonging to Pseudomonas typographi sp. nov. from the Bark Beetle Ips typographus Have Genomic Potential to Aid in the Host Ecology.</title>
        <authorList>
            <person name="Peral-Aranega E."/>
            <person name="Saati-Santamaria Z."/>
            <person name="Kolarik M."/>
            <person name="Rivas R."/>
            <person name="Garcia-Fraile P."/>
        </authorList>
    </citation>
    <scope>NUCLEOTIDE SEQUENCE [LARGE SCALE GENOMIC DNA]</scope>
    <source>
        <strain evidence="2 3">CA3A</strain>
    </source>
</reference>
<dbReference type="Proteomes" id="UP000805841">
    <property type="component" value="Unassembled WGS sequence"/>
</dbReference>
<feature type="transmembrane region" description="Helical" evidence="1">
    <location>
        <begin position="186"/>
        <end position="203"/>
    </location>
</feature>
<organism evidence="2 3">
    <name type="scientific">Pseudomonas typographi</name>
    <dbReference type="NCBI Taxonomy" id="2715964"/>
    <lineage>
        <taxon>Bacteria</taxon>
        <taxon>Pseudomonadati</taxon>
        <taxon>Pseudomonadota</taxon>
        <taxon>Gammaproteobacteria</taxon>
        <taxon>Pseudomonadales</taxon>
        <taxon>Pseudomonadaceae</taxon>
        <taxon>Pseudomonas</taxon>
    </lineage>
</organism>
<gene>
    <name evidence="2" type="ORF">HAQ05_10780</name>
</gene>
<name>A0ABR7Z174_9PSED</name>
<evidence type="ECO:0000313" key="3">
    <source>
        <dbReference type="Proteomes" id="UP000805841"/>
    </source>
</evidence>
<feature type="transmembrane region" description="Helical" evidence="1">
    <location>
        <begin position="124"/>
        <end position="145"/>
    </location>
</feature>
<protein>
    <submittedName>
        <fullName evidence="2">DUF998 domain-containing protein</fullName>
    </submittedName>
</protein>
<dbReference type="EMBL" id="JAAOCA010000011">
    <property type="protein sequence ID" value="MBD1599187.1"/>
    <property type="molecule type" value="Genomic_DNA"/>
</dbReference>
<evidence type="ECO:0000256" key="1">
    <source>
        <dbReference type="SAM" id="Phobius"/>
    </source>
</evidence>
<proteinExistence type="predicted"/>
<accession>A0ABR7Z174</accession>
<dbReference type="RefSeq" id="WP_190420257.1">
    <property type="nucleotide sequence ID" value="NZ_JAAOCA010000011.1"/>
</dbReference>
<dbReference type="InterPro" id="IPR009339">
    <property type="entry name" value="DUF998"/>
</dbReference>
<comment type="caution">
    <text evidence="2">The sequence shown here is derived from an EMBL/GenBank/DDBJ whole genome shotgun (WGS) entry which is preliminary data.</text>
</comment>